<comment type="subcellular location">
    <subcellularLocation>
        <location evidence="1">Cytoplasm</location>
    </subcellularLocation>
</comment>
<protein>
    <submittedName>
        <fullName evidence="11">Response regulator</fullName>
    </submittedName>
</protein>
<dbReference type="PROSITE" id="PS50110">
    <property type="entry name" value="RESPONSE_REGULATORY"/>
    <property type="match status" value="1"/>
</dbReference>
<evidence type="ECO:0000313" key="12">
    <source>
        <dbReference type="Proteomes" id="UP001057877"/>
    </source>
</evidence>
<keyword evidence="6" id="KW-0238">DNA-binding</keyword>
<evidence type="ECO:0000256" key="7">
    <source>
        <dbReference type="ARBA" id="ARBA00023163"/>
    </source>
</evidence>
<dbReference type="EMBL" id="CP091430">
    <property type="protein sequence ID" value="UVI32666.1"/>
    <property type="molecule type" value="Genomic_DNA"/>
</dbReference>
<dbReference type="Pfam" id="PF12833">
    <property type="entry name" value="HTH_18"/>
    <property type="match status" value="1"/>
</dbReference>
<evidence type="ECO:0000256" key="3">
    <source>
        <dbReference type="ARBA" id="ARBA00022553"/>
    </source>
</evidence>
<keyword evidence="5" id="KW-0805">Transcription regulation</keyword>
<keyword evidence="7" id="KW-0804">Transcription</keyword>
<keyword evidence="3 8" id="KW-0597">Phosphoprotein</keyword>
<dbReference type="InterPro" id="IPR011006">
    <property type="entry name" value="CheY-like_superfamily"/>
</dbReference>
<dbReference type="Gene3D" id="1.10.10.60">
    <property type="entry name" value="Homeodomain-like"/>
    <property type="match status" value="2"/>
</dbReference>
<evidence type="ECO:0000256" key="4">
    <source>
        <dbReference type="ARBA" id="ARBA00023012"/>
    </source>
</evidence>
<dbReference type="Proteomes" id="UP001057877">
    <property type="component" value="Chromosome"/>
</dbReference>
<accession>A0ABY5SFB4</accession>
<sequence length="530" mass="60913">MRKVMIVDDESLVRIGLQSIIEWEPRGYLIAGVFKNGEEALAAARLQSFDVVLTDIRMPGMDGLALIRELKLLDPQLKFIILSSYNDFDYMRQAIQLGVKDYISKYEMEPEELLRVLDSLQFTEPSSSAGESVKENLPVQGAVERLLEEKRQLLKQTAGERFGASETNFPAIRSRFGQQGETVRWICLRPVPRESGYSQAEQKAMTLQAEEIFRRLKHMEFIGEDAGCIHGIGVIAEEAAPAEGLREMRQMAEELTAAWAKNLNIGLIAGISSSSHLAHIGQLRLEAEEAASLSFYQGAGIYVRDEYELAMIADQDWLEWYKHVKSRIQHLRFKELIDELDDRIDRTGTRFYPSEWLRLGETVAVQLTDLLIERYDLDVDRIRSRFGSLWPLPAAVKRARSRTEFMAVLHELTAKTQDTVSAMQVSRGWVLQVKKHVESSYGEPIRLEDMAEKVNFSPNHFSQRFRQETGEAFSDYVVRIRIREAIRMYRETDFSTDEIAVRVGYTNPNYFIKVFKKVTGQTVKQFKQRF</sequence>
<proteinExistence type="predicted"/>
<dbReference type="PANTHER" id="PTHR42713:SF3">
    <property type="entry name" value="TRANSCRIPTIONAL REGULATORY PROTEIN HPTR"/>
    <property type="match status" value="1"/>
</dbReference>
<organism evidence="11 12">
    <name type="scientific">Paenibacillus spongiae</name>
    <dbReference type="NCBI Taxonomy" id="2909671"/>
    <lineage>
        <taxon>Bacteria</taxon>
        <taxon>Bacillati</taxon>
        <taxon>Bacillota</taxon>
        <taxon>Bacilli</taxon>
        <taxon>Bacillales</taxon>
        <taxon>Paenibacillaceae</taxon>
        <taxon>Paenibacillus</taxon>
    </lineage>
</organism>
<evidence type="ECO:0000256" key="6">
    <source>
        <dbReference type="ARBA" id="ARBA00023125"/>
    </source>
</evidence>
<dbReference type="InterPro" id="IPR051552">
    <property type="entry name" value="HptR"/>
</dbReference>
<dbReference type="Pfam" id="PF00072">
    <property type="entry name" value="Response_reg"/>
    <property type="match status" value="1"/>
</dbReference>
<feature type="domain" description="Response regulatory" evidence="10">
    <location>
        <begin position="3"/>
        <end position="120"/>
    </location>
</feature>
<name>A0ABY5SFB4_9BACL</name>
<keyword evidence="2" id="KW-0963">Cytoplasm</keyword>
<feature type="modified residue" description="4-aspartylphosphate" evidence="8">
    <location>
        <position position="55"/>
    </location>
</feature>
<dbReference type="SMART" id="SM00448">
    <property type="entry name" value="REC"/>
    <property type="match status" value="1"/>
</dbReference>
<evidence type="ECO:0000256" key="1">
    <source>
        <dbReference type="ARBA" id="ARBA00004496"/>
    </source>
</evidence>
<dbReference type="InterPro" id="IPR001789">
    <property type="entry name" value="Sig_transdc_resp-reg_receiver"/>
</dbReference>
<evidence type="ECO:0000256" key="5">
    <source>
        <dbReference type="ARBA" id="ARBA00023015"/>
    </source>
</evidence>
<evidence type="ECO:0000259" key="9">
    <source>
        <dbReference type="PROSITE" id="PS01124"/>
    </source>
</evidence>
<dbReference type="SMART" id="SM00342">
    <property type="entry name" value="HTH_ARAC"/>
    <property type="match status" value="1"/>
</dbReference>
<dbReference type="CDD" id="cd17536">
    <property type="entry name" value="REC_YesN-like"/>
    <property type="match status" value="1"/>
</dbReference>
<dbReference type="PANTHER" id="PTHR42713">
    <property type="entry name" value="HISTIDINE KINASE-RELATED"/>
    <property type="match status" value="1"/>
</dbReference>
<dbReference type="PROSITE" id="PS01124">
    <property type="entry name" value="HTH_ARAC_FAMILY_2"/>
    <property type="match status" value="1"/>
</dbReference>
<gene>
    <name evidence="11" type="ORF">L1F29_12940</name>
</gene>
<dbReference type="Gene3D" id="3.40.50.2300">
    <property type="match status" value="1"/>
</dbReference>
<evidence type="ECO:0000256" key="2">
    <source>
        <dbReference type="ARBA" id="ARBA00022490"/>
    </source>
</evidence>
<evidence type="ECO:0000313" key="11">
    <source>
        <dbReference type="EMBL" id="UVI32666.1"/>
    </source>
</evidence>
<evidence type="ECO:0000256" key="8">
    <source>
        <dbReference type="PROSITE-ProRule" id="PRU00169"/>
    </source>
</evidence>
<dbReference type="SUPFAM" id="SSF46689">
    <property type="entry name" value="Homeodomain-like"/>
    <property type="match status" value="2"/>
</dbReference>
<dbReference type="InterPro" id="IPR009057">
    <property type="entry name" value="Homeodomain-like_sf"/>
</dbReference>
<dbReference type="RefSeq" id="WP_258388715.1">
    <property type="nucleotide sequence ID" value="NZ_CP091430.1"/>
</dbReference>
<keyword evidence="4" id="KW-0902">Two-component regulatory system</keyword>
<evidence type="ECO:0000259" key="10">
    <source>
        <dbReference type="PROSITE" id="PS50110"/>
    </source>
</evidence>
<dbReference type="SUPFAM" id="SSF52172">
    <property type="entry name" value="CheY-like"/>
    <property type="match status" value="1"/>
</dbReference>
<feature type="domain" description="HTH araC/xylS-type" evidence="9">
    <location>
        <begin position="431"/>
        <end position="529"/>
    </location>
</feature>
<reference evidence="11" key="1">
    <citation type="submission" date="2022-01" db="EMBL/GenBank/DDBJ databases">
        <title>Paenibacillus spongiae sp. nov., isolated from marine sponge.</title>
        <authorList>
            <person name="Li Z."/>
            <person name="Zhang M."/>
        </authorList>
    </citation>
    <scope>NUCLEOTIDE SEQUENCE</scope>
    <source>
        <strain evidence="11">PHS-Z3</strain>
    </source>
</reference>
<keyword evidence="12" id="KW-1185">Reference proteome</keyword>
<dbReference type="InterPro" id="IPR018060">
    <property type="entry name" value="HTH_AraC"/>
</dbReference>